<dbReference type="EMBL" id="JACIEQ010000001">
    <property type="protein sequence ID" value="MBB4021812.1"/>
    <property type="molecule type" value="Genomic_DNA"/>
</dbReference>
<accession>A0A840CCL2</accession>
<comment type="similarity">
    <text evidence="2">Belongs to the binding-protein-dependent transport system permease family. HisMQ subfamily.</text>
</comment>
<dbReference type="InterPro" id="IPR000515">
    <property type="entry name" value="MetI-like"/>
</dbReference>
<dbReference type="InterPro" id="IPR043429">
    <property type="entry name" value="ArtM/GltK/GlnP/TcyL/YhdX-like"/>
</dbReference>
<keyword evidence="7 8" id="KW-0472">Membrane</keyword>
<keyword evidence="3 8" id="KW-0813">Transport</keyword>
<dbReference type="AlphaFoldDB" id="A0A840CCL2"/>
<comment type="caution">
    <text evidence="10">The sequence shown here is derived from an EMBL/GenBank/DDBJ whole genome shotgun (WGS) entry which is preliminary data.</text>
</comment>
<dbReference type="Pfam" id="PF00528">
    <property type="entry name" value="BPD_transp_1"/>
    <property type="match status" value="1"/>
</dbReference>
<evidence type="ECO:0000256" key="6">
    <source>
        <dbReference type="ARBA" id="ARBA00022989"/>
    </source>
</evidence>
<dbReference type="InterPro" id="IPR010065">
    <property type="entry name" value="AA_ABC_transptr_permease_3TM"/>
</dbReference>
<dbReference type="GO" id="GO:0006865">
    <property type="term" value="P:amino acid transport"/>
    <property type="evidence" value="ECO:0007669"/>
    <property type="project" value="TreeGrafter"/>
</dbReference>
<proteinExistence type="inferred from homology"/>
<evidence type="ECO:0000256" key="8">
    <source>
        <dbReference type="RuleBase" id="RU363032"/>
    </source>
</evidence>
<keyword evidence="5 8" id="KW-0812">Transmembrane</keyword>
<protein>
    <submittedName>
        <fullName evidence="10">Polar amino acid transport system permease protein</fullName>
    </submittedName>
</protein>
<feature type="transmembrane region" description="Helical" evidence="8">
    <location>
        <begin position="159"/>
        <end position="184"/>
    </location>
</feature>
<evidence type="ECO:0000256" key="1">
    <source>
        <dbReference type="ARBA" id="ARBA00004429"/>
    </source>
</evidence>
<feature type="transmembrane region" description="Helical" evidence="8">
    <location>
        <begin position="100"/>
        <end position="118"/>
    </location>
</feature>
<keyword evidence="4" id="KW-1003">Cell membrane</keyword>
<dbReference type="SUPFAM" id="SSF161098">
    <property type="entry name" value="MetI-like"/>
    <property type="match status" value="1"/>
</dbReference>
<feature type="transmembrane region" description="Helical" evidence="8">
    <location>
        <begin position="204"/>
        <end position="225"/>
    </location>
</feature>
<evidence type="ECO:0000313" key="11">
    <source>
        <dbReference type="Proteomes" id="UP000585681"/>
    </source>
</evidence>
<dbReference type="PANTHER" id="PTHR30614">
    <property type="entry name" value="MEMBRANE COMPONENT OF AMINO ACID ABC TRANSPORTER"/>
    <property type="match status" value="1"/>
</dbReference>
<feature type="transmembrane region" description="Helical" evidence="8">
    <location>
        <begin position="69"/>
        <end position="88"/>
    </location>
</feature>
<dbReference type="GO" id="GO:0022857">
    <property type="term" value="F:transmembrane transporter activity"/>
    <property type="evidence" value="ECO:0007669"/>
    <property type="project" value="InterPro"/>
</dbReference>
<sequence>MAVRLAGRALKDLFVTLFGKPEGIVLFQLIEATQYTIYLSLIAFLGGGFVGALITLLRVSPSKAAKRIAIGYIWLFQSAPLLMLLFLFGLGVPRLLNLDISPWFAASAALTLYSSAYLSDVWRGALESLPRGQWEGGHALGLRFVPTLRLIILPQALRVALAPTVGFMVQIIKGTSLAYIIGFHDLMSIGKRWANAPVDGTEPFIIFPLMALIYFSLCFPLSLYARWLERRLGTFGNVPKPTAA</sequence>
<dbReference type="Gene3D" id="1.10.3720.10">
    <property type="entry name" value="MetI-like"/>
    <property type="match status" value="1"/>
</dbReference>
<name>A0A840CCL2_9RHOB</name>
<gene>
    <name evidence="10" type="ORF">GGR17_001603</name>
</gene>
<evidence type="ECO:0000313" key="10">
    <source>
        <dbReference type="EMBL" id="MBB4021812.1"/>
    </source>
</evidence>
<dbReference type="PROSITE" id="PS50928">
    <property type="entry name" value="ABC_TM1"/>
    <property type="match status" value="1"/>
</dbReference>
<keyword evidence="6 8" id="KW-1133">Transmembrane helix</keyword>
<dbReference type="NCBIfam" id="TIGR01726">
    <property type="entry name" value="HEQRo_perm_3TM"/>
    <property type="match status" value="1"/>
</dbReference>
<dbReference type="Proteomes" id="UP000585681">
    <property type="component" value="Unassembled WGS sequence"/>
</dbReference>
<dbReference type="CDD" id="cd06261">
    <property type="entry name" value="TM_PBP2"/>
    <property type="match status" value="1"/>
</dbReference>
<dbReference type="RefSeq" id="WP_081940232.1">
    <property type="nucleotide sequence ID" value="NZ_JACIEQ010000001.1"/>
</dbReference>
<organism evidence="10 11">
    <name type="scientific">Actibacterium naphthalenivorans</name>
    <dbReference type="NCBI Taxonomy" id="1614693"/>
    <lineage>
        <taxon>Bacteria</taxon>
        <taxon>Pseudomonadati</taxon>
        <taxon>Pseudomonadota</taxon>
        <taxon>Alphaproteobacteria</taxon>
        <taxon>Rhodobacterales</taxon>
        <taxon>Roseobacteraceae</taxon>
        <taxon>Actibacterium</taxon>
    </lineage>
</organism>
<reference evidence="10" key="1">
    <citation type="submission" date="2020-08" db="EMBL/GenBank/DDBJ databases">
        <title>Genomic Encyclopedia of Type Strains, Phase IV (KMG-IV): sequencing the most valuable type-strain genomes for metagenomic binning, comparative biology and taxonomic classification.</title>
        <authorList>
            <person name="Goeker M."/>
        </authorList>
    </citation>
    <scope>NUCLEOTIDE SEQUENCE [LARGE SCALE GENOMIC DNA]</scope>
    <source>
        <strain evidence="10">DSM 105040</strain>
    </source>
</reference>
<comment type="subcellular location">
    <subcellularLocation>
        <location evidence="1">Cell inner membrane</location>
        <topology evidence="1">Multi-pass membrane protein</topology>
    </subcellularLocation>
    <subcellularLocation>
        <location evidence="8">Cell membrane</location>
        <topology evidence="8">Multi-pass membrane protein</topology>
    </subcellularLocation>
</comment>
<feature type="domain" description="ABC transmembrane type-1" evidence="9">
    <location>
        <begin position="33"/>
        <end position="225"/>
    </location>
</feature>
<evidence type="ECO:0000256" key="2">
    <source>
        <dbReference type="ARBA" id="ARBA00010072"/>
    </source>
</evidence>
<dbReference type="GO" id="GO:0043190">
    <property type="term" value="C:ATP-binding cassette (ABC) transporter complex"/>
    <property type="evidence" value="ECO:0007669"/>
    <property type="project" value="InterPro"/>
</dbReference>
<evidence type="ECO:0000256" key="3">
    <source>
        <dbReference type="ARBA" id="ARBA00022448"/>
    </source>
</evidence>
<dbReference type="InterPro" id="IPR035906">
    <property type="entry name" value="MetI-like_sf"/>
</dbReference>
<evidence type="ECO:0000256" key="7">
    <source>
        <dbReference type="ARBA" id="ARBA00023136"/>
    </source>
</evidence>
<evidence type="ECO:0000256" key="4">
    <source>
        <dbReference type="ARBA" id="ARBA00022475"/>
    </source>
</evidence>
<evidence type="ECO:0000259" key="9">
    <source>
        <dbReference type="PROSITE" id="PS50928"/>
    </source>
</evidence>
<keyword evidence="11" id="KW-1185">Reference proteome</keyword>
<dbReference type="PANTHER" id="PTHR30614:SF34">
    <property type="entry name" value="BLR6398 PROTEIN"/>
    <property type="match status" value="1"/>
</dbReference>
<feature type="transmembrane region" description="Helical" evidence="8">
    <location>
        <begin position="35"/>
        <end position="57"/>
    </location>
</feature>
<evidence type="ECO:0000256" key="5">
    <source>
        <dbReference type="ARBA" id="ARBA00022692"/>
    </source>
</evidence>